<sequence>MHSRYDTLASAKQLEQIVRARKAMGECGTEAMQLHKVAKIFDIMSFEDCDTKGSRKLCVEDEKNGTPVELVVRVSGVLAELELPPRKNREPNERIFLRQHVTLTGHGAPSFTTAIEQLELLTQDFHRFFEPNAWKGWSPTTHDQNPTLDANSRFYTQPRSVPGAVDVPFTKDEDPRGFLEGGKDNNFIHTIDNVVEYWEYSTEKNRYIEVDPRSFMEGDMVEAHLSFLVIRLSAKRQLNRALSPASVDNHRMLVVLRGLTRLARNASPIEDKDLAFKSFNNTKRRKLHEKLADDEAMEGGISSAMKKLHFGTFDKA</sequence>
<gene>
    <name evidence="1" type="ORF">CCMSSC00406_0005929</name>
</gene>
<dbReference type="EMBL" id="WQMT02000010">
    <property type="protein sequence ID" value="KAG9218248.1"/>
    <property type="molecule type" value="Genomic_DNA"/>
</dbReference>
<evidence type="ECO:0000313" key="2">
    <source>
        <dbReference type="Proteomes" id="UP000824881"/>
    </source>
</evidence>
<comment type="caution">
    <text evidence="1">The sequence shown here is derived from an EMBL/GenBank/DDBJ whole genome shotgun (WGS) entry which is preliminary data.</text>
</comment>
<name>A0ACB7IL52_PLECO</name>
<evidence type="ECO:0000313" key="1">
    <source>
        <dbReference type="EMBL" id="KAG9218248.1"/>
    </source>
</evidence>
<accession>A0ACB7IL52</accession>
<proteinExistence type="predicted"/>
<dbReference type="Proteomes" id="UP000824881">
    <property type="component" value="Unassembled WGS sequence"/>
</dbReference>
<organism evidence="1 2">
    <name type="scientific">Pleurotus cornucopiae</name>
    <name type="common">Cornucopia mushroom</name>
    <dbReference type="NCBI Taxonomy" id="5321"/>
    <lineage>
        <taxon>Eukaryota</taxon>
        <taxon>Fungi</taxon>
        <taxon>Dikarya</taxon>
        <taxon>Basidiomycota</taxon>
        <taxon>Agaricomycotina</taxon>
        <taxon>Agaricomycetes</taxon>
        <taxon>Agaricomycetidae</taxon>
        <taxon>Agaricales</taxon>
        <taxon>Pleurotineae</taxon>
        <taxon>Pleurotaceae</taxon>
        <taxon>Pleurotus</taxon>
    </lineage>
</organism>
<keyword evidence="2" id="KW-1185">Reference proteome</keyword>
<protein>
    <submittedName>
        <fullName evidence="1">Uncharacterized protein</fullName>
    </submittedName>
</protein>
<reference evidence="1 2" key="1">
    <citation type="journal article" date="2021" name="Appl. Environ. Microbiol.">
        <title>Genetic linkage and physical mapping for an oyster mushroom Pleurotus cornucopiae and QTL analysis for the trait cap color.</title>
        <authorList>
            <person name="Zhang Y."/>
            <person name="Gao W."/>
            <person name="Sonnenberg A."/>
            <person name="Chen Q."/>
            <person name="Zhang J."/>
            <person name="Huang C."/>
        </authorList>
    </citation>
    <scope>NUCLEOTIDE SEQUENCE [LARGE SCALE GENOMIC DNA]</scope>
    <source>
        <strain evidence="1">CCMSSC00406</strain>
    </source>
</reference>